<dbReference type="EMBL" id="JADCNL010000567">
    <property type="protein sequence ID" value="KAG0446571.1"/>
    <property type="molecule type" value="Genomic_DNA"/>
</dbReference>
<dbReference type="Proteomes" id="UP000639772">
    <property type="component" value="Unassembled WGS sequence"/>
</dbReference>
<sequence>MEAAGLVLCQALLVRLKMRKKNDSTASGKEKQEAIRKEKDELRFRASCDNVD</sequence>
<protein>
    <submittedName>
        <fullName evidence="1">Uncharacterized protein</fullName>
    </submittedName>
</protein>
<proteinExistence type="predicted"/>
<evidence type="ECO:0000313" key="2">
    <source>
        <dbReference type="EMBL" id="KAG0446571.1"/>
    </source>
</evidence>
<evidence type="ECO:0000313" key="3">
    <source>
        <dbReference type="Proteomes" id="UP000636800"/>
    </source>
</evidence>
<comment type="caution">
    <text evidence="1">The sequence shown here is derived from an EMBL/GenBank/DDBJ whole genome shotgun (WGS) entry which is preliminary data.</text>
</comment>
<organism evidence="1 4">
    <name type="scientific">Vanilla planifolia</name>
    <name type="common">Vanilla</name>
    <dbReference type="NCBI Taxonomy" id="51239"/>
    <lineage>
        <taxon>Eukaryota</taxon>
        <taxon>Viridiplantae</taxon>
        <taxon>Streptophyta</taxon>
        <taxon>Embryophyta</taxon>
        <taxon>Tracheophyta</taxon>
        <taxon>Spermatophyta</taxon>
        <taxon>Magnoliopsida</taxon>
        <taxon>Liliopsida</taxon>
        <taxon>Asparagales</taxon>
        <taxon>Orchidaceae</taxon>
        <taxon>Vanilloideae</taxon>
        <taxon>Vanilleae</taxon>
        <taxon>Vanilla</taxon>
    </lineage>
</organism>
<name>A0A835U2K6_VANPL</name>
<evidence type="ECO:0000313" key="1">
    <source>
        <dbReference type="EMBL" id="KAG0446543.1"/>
    </source>
</evidence>
<keyword evidence="3" id="KW-1185">Reference proteome</keyword>
<reference evidence="3 4" key="1">
    <citation type="journal article" date="2020" name="Nat. Food">
        <title>A phased Vanilla planifolia genome enables genetic improvement of flavour and production.</title>
        <authorList>
            <person name="Hasing T."/>
            <person name="Tang H."/>
            <person name="Brym M."/>
            <person name="Khazi F."/>
            <person name="Huang T."/>
            <person name="Chambers A.H."/>
        </authorList>
    </citation>
    <scope>NUCLEOTIDE SEQUENCE [LARGE SCALE GENOMIC DNA]</scope>
    <source>
        <tissue evidence="1">Leaf</tissue>
    </source>
</reference>
<dbReference type="AlphaFoldDB" id="A0A835U2K6"/>
<evidence type="ECO:0000313" key="4">
    <source>
        <dbReference type="Proteomes" id="UP000639772"/>
    </source>
</evidence>
<gene>
    <name evidence="2" type="ORF">HPP92_028771</name>
    <name evidence="1" type="ORF">HPP92_028782</name>
</gene>
<dbReference type="EMBL" id="JADCNM010000568">
    <property type="protein sequence ID" value="KAG0446543.1"/>
    <property type="molecule type" value="Genomic_DNA"/>
</dbReference>
<dbReference type="Proteomes" id="UP000636800">
    <property type="component" value="Unassembled WGS sequence"/>
</dbReference>
<accession>A0A835U2K6</accession>